<gene>
    <name evidence="2" type="ORF">HQR01_07940</name>
</gene>
<dbReference type="AlphaFoldDB" id="A0A7D4BV19"/>
<feature type="compositionally biased region" description="Basic and acidic residues" evidence="1">
    <location>
        <begin position="67"/>
        <end position="87"/>
    </location>
</feature>
<protein>
    <recommendedName>
        <fullName evidence="4">DUF2946 domain-containing protein</fullName>
    </recommendedName>
</protein>
<reference evidence="2 3" key="1">
    <citation type="submission" date="2020-05" db="EMBL/GenBank/DDBJ databases">
        <title>Erythrobacter mangrovi sp. nov., isolated from rhizosphere soil of mangrove plant (Kandelia candel).</title>
        <authorList>
            <person name="Ye Y.H."/>
        </authorList>
    </citation>
    <scope>NUCLEOTIDE SEQUENCE [LARGE SCALE GENOMIC DNA]</scope>
    <source>
        <strain evidence="2 3">EB310</strain>
    </source>
</reference>
<feature type="region of interest" description="Disordered" evidence="1">
    <location>
        <begin position="67"/>
        <end position="91"/>
    </location>
</feature>
<dbReference type="EMBL" id="CP053921">
    <property type="protein sequence ID" value="QKG71307.1"/>
    <property type="molecule type" value="Genomic_DNA"/>
</dbReference>
<proteinExistence type="predicted"/>
<accession>A0A7D4BV19</accession>
<sequence>MKRQALRQPWLRKLCKAPKGLSNMPRLVFPFLAIIAILFGSVLSLPDAHASEGESFVHAADHVYAHGADHFDSNDPEPDHDGQDHSATHHHNCSFSLADSGVFLGSPFARTNSLKGPLATSMLTSRAPPVLIQPPKA</sequence>
<evidence type="ECO:0000256" key="1">
    <source>
        <dbReference type="SAM" id="MobiDB-lite"/>
    </source>
</evidence>
<dbReference type="Proteomes" id="UP000504693">
    <property type="component" value="Chromosome"/>
</dbReference>
<dbReference type="KEGG" id="emv:HQR01_07940"/>
<keyword evidence="3" id="KW-1185">Reference proteome</keyword>
<evidence type="ECO:0000313" key="2">
    <source>
        <dbReference type="EMBL" id="QKG71307.1"/>
    </source>
</evidence>
<evidence type="ECO:0008006" key="4">
    <source>
        <dbReference type="Google" id="ProtNLM"/>
    </source>
</evidence>
<dbReference type="RefSeq" id="WP_173214090.1">
    <property type="nucleotide sequence ID" value="NZ_CP053921.1"/>
</dbReference>
<organism evidence="2 3">
    <name type="scientific">Erythrobacter mangrovi</name>
    <dbReference type="NCBI Taxonomy" id="2739433"/>
    <lineage>
        <taxon>Bacteria</taxon>
        <taxon>Pseudomonadati</taxon>
        <taxon>Pseudomonadota</taxon>
        <taxon>Alphaproteobacteria</taxon>
        <taxon>Sphingomonadales</taxon>
        <taxon>Erythrobacteraceae</taxon>
        <taxon>Erythrobacter/Porphyrobacter group</taxon>
        <taxon>Erythrobacter</taxon>
    </lineage>
</organism>
<evidence type="ECO:0000313" key="3">
    <source>
        <dbReference type="Proteomes" id="UP000504693"/>
    </source>
</evidence>
<name>A0A7D4BV19_9SPHN</name>